<evidence type="ECO:0000256" key="11">
    <source>
        <dbReference type="ARBA" id="ARBA00066744"/>
    </source>
</evidence>
<dbReference type="KEGG" id="minf:MESINF_2312"/>
<comment type="catalytic activity">
    <reaction evidence="8 12">
        <text>GTP + H2O = GDP + phosphate + H(+)</text>
        <dbReference type="Rhea" id="RHEA:19669"/>
        <dbReference type="ChEBI" id="CHEBI:15377"/>
        <dbReference type="ChEBI" id="CHEBI:15378"/>
        <dbReference type="ChEBI" id="CHEBI:37565"/>
        <dbReference type="ChEBI" id="CHEBI:43474"/>
        <dbReference type="ChEBI" id="CHEBI:58189"/>
        <dbReference type="EC" id="3.6.5.n1"/>
    </reaction>
</comment>
<keyword evidence="5 12" id="KW-0648">Protein biosynthesis</keyword>
<dbReference type="Pfam" id="PF03144">
    <property type="entry name" value="GTP_EFTU_D2"/>
    <property type="match status" value="1"/>
</dbReference>
<dbReference type="PANTHER" id="PTHR43512">
    <property type="entry name" value="TRANSLATION FACTOR GUF1-RELATED"/>
    <property type="match status" value="1"/>
</dbReference>
<feature type="binding site" evidence="12">
    <location>
        <begin position="134"/>
        <end position="137"/>
    </location>
    <ligand>
        <name>GTP</name>
        <dbReference type="ChEBI" id="CHEBI:37565"/>
    </ligand>
</feature>
<dbReference type="InterPro" id="IPR000640">
    <property type="entry name" value="EFG_V-like"/>
</dbReference>
<dbReference type="InterPro" id="IPR009000">
    <property type="entry name" value="Transl_B-barrel_sf"/>
</dbReference>
<dbReference type="FunFam" id="3.30.70.2570:FF:000001">
    <property type="entry name" value="Translation factor GUF1, mitochondrial"/>
    <property type="match status" value="1"/>
</dbReference>
<dbReference type="RefSeq" id="WP_169699864.1">
    <property type="nucleotide sequence ID" value="NZ_LS974202.1"/>
</dbReference>
<dbReference type="Gene3D" id="3.40.50.300">
    <property type="entry name" value="P-loop containing nucleotide triphosphate hydrolases"/>
    <property type="match status" value="1"/>
</dbReference>
<reference evidence="14 15" key="1">
    <citation type="submission" date="2017-01" db="EMBL/GenBank/DDBJ databases">
        <authorList>
            <person name="Erauso G."/>
        </authorList>
    </citation>
    <scope>NUCLEOTIDE SEQUENCE [LARGE SCALE GENOMIC DNA]</scope>
    <source>
        <strain evidence="14">MESINF1</strain>
    </source>
</reference>
<dbReference type="EMBL" id="LS974202">
    <property type="protein sequence ID" value="SSC13752.1"/>
    <property type="molecule type" value="Genomic_DNA"/>
</dbReference>
<dbReference type="InterPro" id="IPR038363">
    <property type="entry name" value="LepA_C_sf"/>
</dbReference>
<sequence length="603" mass="67357">MFGRDLIRNISIIAHIDHGKTTLVDRFLDITGTVEHRRMKDQFMDSMDIERERGITIKSKPVKLNYTARDGKTYEINIIDTPGHVDFNYEVSRSLAACEGAILLVDASQGVEAQTVGNTYLAIENDLELIPVLNKIDIPNANIEETLAEIVDLIGYKAEECLLASAKTGEGVVEILEAVIERIPPPSGDILAPLKALIFDAVYDKYRGVVVHVRVFEGSVRGGDRIMMMSSREIFEVIEVGYFLPQMVPTDSIDAGEVGYIIAVIKEVASAKIGDTITGATNSTPEALPGYRVAKPMVYAGMFPGMPEYYEELRKALDKFKLNDAALVFEPESSPALGFGFRVGFLGLLHMDVVRERLEREFEITCILTAPNVVYRVTMNDGTVREITNPASFPEPGEFAKVEEPFVELSIITPSDYMGNLIGFITTEKRGEFKAVENAGKNRVVMKFVTPLSEIMFDFFDRMKALSRGYASMDYDIIGYRESNLVKVTILVNKETVDSLSFIVHVDKEYAVAKKVVDKLSELIPQHQFQIPIQAKARGRIIARSDIKALRKDVLAKCYGGDVTRKMKLLEKQKEGKKRMREIGQVTIPQNAFLAILRIGDEE</sequence>
<evidence type="ECO:0000313" key="15">
    <source>
        <dbReference type="Proteomes" id="UP000250796"/>
    </source>
</evidence>
<evidence type="ECO:0000256" key="3">
    <source>
        <dbReference type="ARBA" id="ARBA00022741"/>
    </source>
</evidence>
<dbReference type="FunFam" id="3.30.70.240:FF:000007">
    <property type="entry name" value="Translation factor GUF1, mitochondrial"/>
    <property type="match status" value="1"/>
</dbReference>
<accession>A0A7Z7PRR7</accession>
<dbReference type="SUPFAM" id="SSF50447">
    <property type="entry name" value="Translation proteins"/>
    <property type="match status" value="1"/>
</dbReference>
<dbReference type="Proteomes" id="UP000250796">
    <property type="component" value="Chromosome MESINF"/>
</dbReference>
<keyword evidence="6 12" id="KW-0342">GTP-binding</keyword>
<dbReference type="CDD" id="cd16260">
    <property type="entry name" value="EF4_III"/>
    <property type="match status" value="1"/>
</dbReference>
<dbReference type="PRINTS" id="PR00315">
    <property type="entry name" value="ELONGATNFCT"/>
</dbReference>
<comment type="function">
    <text evidence="9 12">Required for accurate and efficient protein synthesis under certain stress conditions. May act as a fidelity factor of the translation reaction, by catalyzing a one-codon backward translocation of tRNAs on improperly translocated ribosomes. Back-translocation proceeds from a post-translocation (POST) complex to a pre-translocation (PRE) complex, thus giving elongation factor G a second chance to translocate the tRNAs correctly. Binds to ribosomes in a GTP-dependent manner.</text>
</comment>
<evidence type="ECO:0000256" key="10">
    <source>
        <dbReference type="ARBA" id="ARBA00061052"/>
    </source>
</evidence>
<dbReference type="SUPFAM" id="SSF54980">
    <property type="entry name" value="EF-G C-terminal domain-like"/>
    <property type="match status" value="2"/>
</dbReference>
<dbReference type="Pfam" id="PF00009">
    <property type="entry name" value="GTP_EFTU"/>
    <property type="match status" value="1"/>
</dbReference>
<dbReference type="InterPro" id="IPR006297">
    <property type="entry name" value="EF-4"/>
</dbReference>
<feature type="domain" description="Tr-type G" evidence="13">
    <location>
        <begin position="5"/>
        <end position="187"/>
    </location>
</feature>
<dbReference type="GO" id="GO:0005886">
    <property type="term" value="C:plasma membrane"/>
    <property type="evidence" value="ECO:0007669"/>
    <property type="project" value="UniProtKB-SubCell"/>
</dbReference>
<dbReference type="InterPro" id="IPR004161">
    <property type="entry name" value="EFTu-like_2"/>
</dbReference>
<dbReference type="GO" id="GO:0005525">
    <property type="term" value="F:GTP binding"/>
    <property type="evidence" value="ECO:0007669"/>
    <property type="project" value="UniProtKB-UniRule"/>
</dbReference>
<dbReference type="FunFam" id="3.30.70.870:FF:000004">
    <property type="entry name" value="Translation factor GUF1, mitochondrial"/>
    <property type="match status" value="1"/>
</dbReference>
<dbReference type="PROSITE" id="PS00301">
    <property type="entry name" value="G_TR_1"/>
    <property type="match status" value="1"/>
</dbReference>
<dbReference type="GO" id="GO:0045727">
    <property type="term" value="P:positive regulation of translation"/>
    <property type="evidence" value="ECO:0007669"/>
    <property type="project" value="UniProtKB-UniRule"/>
</dbReference>
<dbReference type="FunFam" id="2.40.30.10:FF:000015">
    <property type="entry name" value="Translation factor GUF1, mitochondrial"/>
    <property type="match status" value="1"/>
</dbReference>
<proteinExistence type="inferred from homology"/>
<evidence type="ECO:0000256" key="4">
    <source>
        <dbReference type="ARBA" id="ARBA00022801"/>
    </source>
</evidence>
<dbReference type="CDD" id="cd03699">
    <property type="entry name" value="EF4_II"/>
    <property type="match status" value="1"/>
</dbReference>
<dbReference type="InterPro" id="IPR027417">
    <property type="entry name" value="P-loop_NTPase"/>
</dbReference>
<dbReference type="Gene3D" id="2.40.30.10">
    <property type="entry name" value="Translation factors"/>
    <property type="match status" value="1"/>
</dbReference>
<dbReference type="CDD" id="cd03709">
    <property type="entry name" value="lepA_C"/>
    <property type="match status" value="1"/>
</dbReference>
<evidence type="ECO:0000259" key="13">
    <source>
        <dbReference type="PROSITE" id="PS51722"/>
    </source>
</evidence>
<organism evidence="14 15">
    <name type="scientific">Mesotoga infera</name>
    <dbReference type="NCBI Taxonomy" id="1236046"/>
    <lineage>
        <taxon>Bacteria</taxon>
        <taxon>Thermotogati</taxon>
        <taxon>Thermotogota</taxon>
        <taxon>Thermotogae</taxon>
        <taxon>Kosmotogales</taxon>
        <taxon>Kosmotogaceae</taxon>
        <taxon>Mesotoga</taxon>
    </lineage>
</organism>
<evidence type="ECO:0000256" key="1">
    <source>
        <dbReference type="ARBA" id="ARBA00005454"/>
    </source>
</evidence>
<dbReference type="HAMAP" id="MF_00071">
    <property type="entry name" value="LepA"/>
    <property type="match status" value="1"/>
</dbReference>
<keyword evidence="7 12" id="KW-0472">Membrane</keyword>
<dbReference type="Pfam" id="PF06421">
    <property type="entry name" value="LepA_C"/>
    <property type="match status" value="1"/>
</dbReference>
<feature type="binding site" evidence="12">
    <location>
        <begin position="17"/>
        <end position="22"/>
    </location>
    <ligand>
        <name>GTP</name>
        <dbReference type="ChEBI" id="CHEBI:37565"/>
    </ligand>
</feature>
<evidence type="ECO:0000256" key="12">
    <source>
        <dbReference type="HAMAP-Rule" id="MF_00071"/>
    </source>
</evidence>
<keyword evidence="3 12" id="KW-0547">Nucleotide-binding</keyword>
<comment type="similarity">
    <text evidence="10">Belongs to the GTP-binding elongation factor family. LepA subfamily.</text>
</comment>
<comment type="similarity">
    <text evidence="1 12">Belongs to the TRAFAC class translation factor GTPase superfamily. Classic translation factor GTPase family. LepA subfamily.</text>
</comment>
<evidence type="ECO:0000256" key="6">
    <source>
        <dbReference type="ARBA" id="ARBA00023134"/>
    </source>
</evidence>
<dbReference type="NCBIfam" id="TIGR01393">
    <property type="entry name" value="lepA"/>
    <property type="match status" value="1"/>
</dbReference>
<dbReference type="Gene3D" id="3.30.70.240">
    <property type="match status" value="1"/>
</dbReference>
<evidence type="ECO:0000256" key="7">
    <source>
        <dbReference type="ARBA" id="ARBA00023136"/>
    </source>
</evidence>
<keyword evidence="2 12" id="KW-1003">Cell membrane</keyword>
<dbReference type="GO" id="GO:0003924">
    <property type="term" value="F:GTPase activity"/>
    <property type="evidence" value="ECO:0007669"/>
    <property type="project" value="UniProtKB-UniRule"/>
</dbReference>
<evidence type="ECO:0000256" key="2">
    <source>
        <dbReference type="ARBA" id="ARBA00022475"/>
    </source>
</evidence>
<dbReference type="InterPro" id="IPR013842">
    <property type="entry name" value="LepA_CTD"/>
</dbReference>
<dbReference type="InterPro" id="IPR000795">
    <property type="entry name" value="T_Tr_GTP-bd_dom"/>
</dbReference>
<protein>
    <recommendedName>
        <fullName evidence="11 12">Elongation factor 4</fullName>
        <shortName evidence="12">EF-4</shortName>
        <ecNumber evidence="11 12">3.6.5.n1</ecNumber>
    </recommendedName>
    <alternativeName>
        <fullName evidence="12">Ribosomal back-translocase LepA</fullName>
    </alternativeName>
</protein>
<dbReference type="Gene3D" id="3.30.70.2570">
    <property type="entry name" value="Elongation factor 4, C-terminal domain"/>
    <property type="match status" value="1"/>
</dbReference>
<dbReference type="AlphaFoldDB" id="A0A7Z7PRR7"/>
<dbReference type="FunFam" id="3.40.50.300:FF:000078">
    <property type="entry name" value="Elongation factor 4"/>
    <property type="match status" value="1"/>
</dbReference>
<dbReference type="GO" id="GO:0043022">
    <property type="term" value="F:ribosome binding"/>
    <property type="evidence" value="ECO:0007669"/>
    <property type="project" value="UniProtKB-UniRule"/>
</dbReference>
<comment type="subcellular location">
    <subcellularLocation>
        <location evidence="12">Cell membrane</location>
        <topology evidence="12">Peripheral membrane protein</topology>
        <orientation evidence="12">Cytoplasmic side</orientation>
    </subcellularLocation>
</comment>
<dbReference type="PANTHER" id="PTHR43512:SF4">
    <property type="entry name" value="TRANSLATION FACTOR GUF1 HOMOLOG, CHLOROPLASTIC"/>
    <property type="match status" value="1"/>
</dbReference>
<gene>
    <name evidence="12 14" type="primary">lepA</name>
    <name evidence="14" type="ORF">MESINF_2312</name>
</gene>
<dbReference type="EC" id="3.6.5.n1" evidence="11 12"/>
<dbReference type="InterPro" id="IPR031157">
    <property type="entry name" value="G_TR_CS"/>
</dbReference>
<evidence type="ECO:0000313" key="14">
    <source>
        <dbReference type="EMBL" id="SSC13752.1"/>
    </source>
</evidence>
<dbReference type="InterPro" id="IPR005225">
    <property type="entry name" value="Small_GTP-bd"/>
</dbReference>
<dbReference type="SUPFAM" id="SSF52540">
    <property type="entry name" value="P-loop containing nucleoside triphosphate hydrolases"/>
    <property type="match status" value="1"/>
</dbReference>
<dbReference type="Pfam" id="PF00679">
    <property type="entry name" value="EFG_C"/>
    <property type="match status" value="1"/>
</dbReference>
<dbReference type="Gene3D" id="3.30.70.870">
    <property type="entry name" value="Elongation Factor G (Translational Gtpase), domain 3"/>
    <property type="match status" value="1"/>
</dbReference>
<dbReference type="InterPro" id="IPR035654">
    <property type="entry name" value="LepA_IV"/>
</dbReference>
<dbReference type="CDD" id="cd01890">
    <property type="entry name" value="LepA"/>
    <property type="match status" value="1"/>
</dbReference>
<dbReference type="GO" id="GO:0003746">
    <property type="term" value="F:translation elongation factor activity"/>
    <property type="evidence" value="ECO:0007669"/>
    <property type="project" value="UniProtKB-UniRule"/>
</dbReference>
<evidence type="ECO:0000256" key="5">
    <source>
        <dbReference type="ARBA" id="ARBA00022917"/>
    </source>
</evidence>
<name>A0A7Z7PRR7_9BACT</name>
<keyword evidence="15" id="KW-1185">Reference proteome</keyword>
<evidence type="ECO:0000256" key="9">
    <source>
        <dbReference type="ARBA" id="ARBA00057626"/>
    </source>
</evidence>
<dbReference type="PROSITE" id="PS51722">
    <property type="entry name" value="G_TR_2"/>
    <property type="match status" value="1"/>
</dbReference>
<evidence type="ECO:0000256" key="8">
    <source>
        <dbReference type="ARBA" id="ARBA00050293"/>
    </source>
</evidence>
<dbReference type="InterPro" id="IPR035647">
    <property type="entry name" value="EFG_III/V"/>
</dbReference>
<keyword evidence="4 12" id="KW-0378">Hydrolase</keyword>
<dbReference type="NCBIfam" id="TIGR00231">
    <property type="entry name" value="small_GTP"/>
    <property type="match status" value="1"/>
</dbReference>